<keyword evidence="3" id="KW-1185">Reference proteome</keyword>
<dbReference type="PANTHER" id="PTHR39069">
    <property type="entry name" value="ECDYSONE-INDUCIBLE GENE E1, ISOFORM A"/>
    <property type="match status" value="1"/>
</dbReference>
<accession>A0A8J2HQN1</accession>
<evidence type="ECO:0000313" key="2">
    <source>
        <dbReference type="EMBL" id="CAG5103239.1"/>
    </source>
</evidence>
<proteinExistence type="predicted"/>
<comment type="caution">
    <text evidence="2">The sequence shown here is derived from an EMBL/GenBank/DDBJ whole genome shotgun (WGS) entry which is preliminary data.</text>
</comment>
<organism evidence="2 3">
    <name type="scientific">Cotesia congregata</name>
    <name type="common">Parasitoid wasp</name>
    <name type="synonym">Apanteles congregatus</name>
    <dbReference type="NCBI Taxonomy" id="51543"/>
    <lineage>
        <taxon>Eukaryota</taxon>
        <taxon>Metazoa</taxon>
        <taxon>Ecdysozoa</taxon>
        <taxon>Arthropoda</taxon>
        <taxon>Hexapoda</taxon>
        <taxon>Insecta</taxon>
        <taxon>Pterygota</taxon>
        <taxon>Neoptera</taxon>
        <taxon>Endopterygota</taxon>
        <taxon>Hymenoptera</taxon>
        <taxon>Apocrita</taxon>
        <taxon>Ichneumonoidea</taxon>
        <taxon>Braconidae</taxon>
        <taxon>Microgastrinae</taxon>
        <taxon>Cotesia</taxon>
    </lineage>
</organism>
<evidence type="ECO:0000313" key="3">
    <source>
        <dbReference type="Proteomes" id="UP000786811"/>
    </source>
</evidence>
<protein>
    <recommendedName>
        <fullName evidence="1">EGF-like domain-containing protein</fullName>
    </recommendedName>
</protein>
<feature type="domain" description="EGF-like" evidence="1">
    <location>
        <begin position="362"/>
        <end position="399"/>
    </location>
</feature>
<dbReference type="AlphaFoldDB" id="A0A8J2HQN1"/>
<feature type="domain" description="EGF-like" evidence="1">
    <location>
        <begin position="299"/>
        <end position="341"/>
    </location>
</feature>
<dbReference type="SMART" id="SM00181">
    <property type="entry name" value="EGF"/>
    <property type="match status" value="9"/>
</dbReference>
<evidence type="ECO:0000259" key="1">
    <source>
        <dbReference type="SMART" id="SM00181"/>
    </source>
</evidence>
<dbReference type="InterPro" id="IPR006149">
    <property type="entry name" value="EB_dom"/>
</dbReference>
<feature type="domain" description="EGF-like" evidence="1">
    <location>
        <begin position="481"/>
        <end position="523"/>
    </location>
</feature>
<dbReference type="Pfam" id="PF01683">
    <property type="entry name" value="EB"/>
    <property type="match status" value="3"/>
</dbReference>
<dbReference type="OrthoDB" id="504708at2759"/>
<dbReference type="EMBL" id="CAJNRD030001123">
    <property type="protein sequence ID" value="CAG5103239.1"/>
    <property type="molecule type" value="Genomic_DNA"/>
</dbReference>
<feature type="domain" description="EGF-like" evidence="1">
    <location>
        <begin position="182"/>
        <end position="218"/>
    </location>
</feature>
<name>A0A8J2HQN1_COTCN</name>
<feature type="domain" description="EGF-like" evidence="1">
    <location>
        <begin position="18"/>
        <end position="52"/>
    </location>
</feature>
<dbReference type="PANTHER" id="PTHR39069:SF8">
    <property type="entry name" value="FI17111P1"/>
    <property type="match status" value="1"/>
</dbReference>
<reference evidence="2" key="1">
    <citation type="submission" date="2021-04" db="EMBL/GenBank/DDBJ databases">
        <authorList>
            <person name="Chebbi M.A.C M."/>
        </authorList>
    </citation>
    <scope>NUCLEOTIDE SEQUENCE</scope>
</reference>
<feature type="domain" description="EGF-like" evidence="1">
    <location>
        <begin position="850"/>
        <end position="892"/>
    </location>
</feature>
<sequence>MKTVRTDPWTCAPILGGFCSNNETCAADNAVCVNSECKCKKGYFQRPNNQCVRNVLGTRCENDEACNLVKFAKCSEYKVCACTSNTTAITSIYCAPIFGGFCWENDECVTLNSICLNNKCQCHGKYNQYTTEKGCVSNEIVCEADNWCVVENSGCIDNFCQCKPQFGYRSNQCLPLAHLNDFCLLDYDCREIDHAICSKDNKCKCDENYVAVNQTSCRPISGGICSKNKDCGNINGACIDSKCGCMPFMVKFSKYLCLAPQLGIPCKSNEDCRKILNSICSDNGICECKINFGEYNSTACASLLGESCFENQLCVPLHSNCKNDICLCDDGFLDYSKKKCIPHSSDWDTILDCIPQYIFNMYCENDDNCKYIANAKCQNDTNICTCKNGHEMVNETACAPLLEESCFENQLCALLHSSCRNDKCKCNDGFIQYSKEKCLPHYIRMYCEDDDNCKYIANSECRTDINICICKSTHKFFNETTCAPLLGESCFENQLCAPLHSSCRNDKCKCNDGFIQYSKKKCLPHYIRMYCEDDDNCKYIANSECRTDINICICKSTHKFFNETTCAPLLGESCFENQLCAPLHSSCRNDKCKCNDGFIQYSKKKCLPHYIRMYCEDDDNCKYIANSECRTDINICVCKSTHKFFNEITCAPLLGEHCKPNEQCAIKNSHSGSDFIPISCREDSHCSIIKYAVCSSDDNCKCKPNYVPLSHDKCLGTIGEYCNSNAECYSYNTVCLNNICQCSDKFYASSKTHCDPKKKYYPVNEFECLLSLYGDCLSNDDCRLNSTVCIYNQCKCQDNFSPISETQCRPDDYFYRCDQVIDCGDPWHYTCNADKKCRCKNNHFSINRSTCSPDLKGYCWNDTQCTTHNSTCVDFHCKCNDKFVGVSNNLCLPGVIILKIPPGLLYLSVDNGILRLDPHE</sequence>
<dbReference type="Proteomes" id="UP000786811">
    <property type="component" value="Unassembled WGS sequence"/>
</dbReference>
<feature type="domain" description="EGF-like" evidence="1">
    <location>
        <begin position="565"/>
        <end position="607"/>
    </location>
</feature>
<gene>
    <name evidence="2" type="ORF">HICCMSTLAB_LOCUS11410</name>
</gene>
<feature type="domain" description="EGF-like" evidence="1">
    <location>
        <begin position="224"/>
        <end position="258"/>
    </location>
</feature>
<feature type="domain" description="EGF-like" evidence="1">
    <location>
        <begin position="405"/>
        <end position="439"/>
    </location>
</feature>
<dbReference type="InterPro" id="IPR000742">
    <property type="entry name" value="EGF"/>
</dbReference>